<organism evidence="2 3">
    <name type="scientific">Gulo gulo</name>
    <name type="common">Wolverine</name>
    <name type="synonym">Gluton</name>
    <dbReference type="NCBI Taxonomy" id="48420"/>
    <lineage>
        <taxon>Eukaryota</taxon>
        <taxon>Metazoa</taxon>
        <taxon>Chordata</taxon>
        <taxon>Craniata</taxon>
        <taxon>Vertebrata</taxon>
        <taxon>Euteleostomi</taxon>
        <taxon>Mammalia</taxon>
        <taxon>Eutheria</taxon>
        <taxon>Laurasiatheria</taxon>
        <taxon>Carnivora</taxon>
        <taxon>Caniformia</taxon>
        <taxon>Musteloidea</taxon>
        <taxon>Mustelidae</taxon>
        <taxon>Guloninae</taxon>
        <taxon>Gulo</taxon>
    </lineage>
</organism>
<sequence>MVFVRGRIPLGLPSATLSSRGLVLCSPGRQNGQRETASSSQDCQGPAQRGGTYSGPFQPELQAQCTPAVPARDIWANTVLHRVMSSGSDVSSSRYPSPSKHLSSFRNYP</sequence>
<gene>
    <name evidence="2" type="ORF">BN2614_LOCUS2</name>
</gene>
<dbReference type="AlphaFoldDB" id="A0A9X9M1E4"/>
<dbReference type="EMBL" id="CYRY02036288">
    <property type="protein sequence ID" value="VCX16770.1"/>
    <property type="molecule type" value="Genomic_DNA"/>
</dbReference>
<reference evidence="2 3" key="1">
    <citation type="submission" date="2018-10" db="EMBL/GenBank/DDBJ databases">
        <authorList>
            <person name="Ekblom R."/>
            <person name="Jareborg N."/>
        </authorList>
    </citation>
    <scope>NUCLEOTIDE SEQUENCE [LARGE SCALE GENOMIC DNA]</scope>
    <source>
        <tissue evidence="2">Muscle</tissue>
    </source>
</reference>
<feature type="compositionally biased region" description="Polar residues" evidence="1">
    <location>
        <begin position="28"/>
        <end position="43"/>
    </location>
</feature>
<evidence type="ECO:0000313" key="2">
    <source>
        <dbReference type="EMBL" id="VCX16770.1"/>
    </source>
</evidence>
<name>A0A9X9M1E4_GULGU</name>
<keyword evidence="3" id="KW-1185">Reference proteome</keyword>
<protein>
    <submittedName>
        <fullName evidence="2">Uncharacterized protein</fullName>
    </submittedName>
</protein>
<feature type="region of interest" description="Disordered" evidence="1">
    <location>
        <begin position="26"/>
        <end position="58"/>
    </location>
</feature>
<evidence type="ECO:0000256" key="1">
    <source>
        <dbReference type="SAM" id="MobiDB-lite"/>
    </source>
</evidence>
<dbReference type="Proteomes" id="UP000269945">
    <property type="component" value="Unassembled WGS sequence"/>
</dbReference>
<accession>A0A9X9M1E4</accession>
<proteinExistence type="predicted"/>
<feature type="region of interest" description="Disordered" evidence="1">
    <location>
        <begin position="86"/>
        <end position="109"/>
    </location>
</feature>
<feature type="non-terminal residue" evidence="2">
    <location>
        <position position="109"/>
    </location>
</feature>
<comment type="caution">
    <text evidence="2">The sequence shown here is derived from an EMBL/GenBank/DDBJ whole genome shotgun (WGS) entry which is preliminary data.</text>
</comment>
<evidence type="ECO:0000313" key="3">
    <source>
        <dbReference type="Proteomes" id="UP000269945"/>
    </source>
</evidence>